<dbReference type="GO" id="GO:0052621">
    <property type="term" value="F:diguanylate cyclase activity"/>
    <property type="evidence" value="ECO:0007669"/>
    <property type="project" value="UniProtKB-EC"/>
</dbReference>
<feature type="region of interest" description="Disordered" evidence="1">
    <location>
        <begin position="1"/>
        <end position="27"/>
    </location>
</feature>
<keyword evidence="4" id="KW-0808">Transferase</keyword>
<feature type="transmembrane region" description="Helical" evidence="2">
    <location>
        <begin position="142"/>
        <end position="163"/>
    </location>
</feature>
<evidence type="ECO:0000256" key="2">
    <source>
        <dbReference type="SAM" id="Phobius"/>
    </source>
</evidence>
<dbReference type="SUPFAM" id="SSF55073">
    <property type="entry name" value="Nucleotide cyclase"/>
    <property type="match status" value="1"/>
</dbReference>
<evidence type="ECO:0000313" key="5">
    <source>
        <dbReference type="Proteomes" id="UP001185755"/>
    </source>
</evidence>
<dbReference type="Proteomes" id="UP001185755">
    <property type="component" value="Unassembled WGS sequence"/>
</dbReference>
<evidence type="ECO:0000313" key="4">
    <source>
        <dbReference type="EMBL" id="MDV6264359.1"/>
    </source>
</evidence>
<protein>
    <submittedName>
        <fullName evidence="4">GGDEF domain-containing protein</fullName>
        <ecNumber evidence="4">2.7.7.65</ecNumber>
    </submittedName>
</protein>
<organism evidence="4 5">
    <name type="scientific">Rhodococcoides yunnanense</name>
    <dbReference type="NCBI Taxonomy" id="278209"/>
    <lineage>
        <taxon>Bacteria</taxon>
        <taxon>Bacillati</taxon>
        <taxon>Actinomycetota</taxon>
        <taxon>Actinomycetes</taxon>
        <taxon>Mycobacteriales</taxon>
        <taxon>Nocardiaceae</taxon>
        <taxon>Rhodococcoides</taxon>
    </lineage>
</organism>
<dbReference type="InterPro" id="IPR043128">
    <property type="entry name" value="Rev_trsase/Diguanyl_cyclase"/>
</dbReference>
<evidence type="ECO:0000259" key="3">
    <source>
        <dbReference type="PROSITE" id="PS50887"/>
    </source>
</evidence>
<dbReference type="SMART" id="SM00267">
    <property type="entry name" value="GGDEF"/>
    <property type="match status" value="1"/>
</dbReference>
<dbReference type="NCBIfam" id="TIGR00254">
    <property type="entry name" value="GGDEF"/>
    <property type="match status" value="1"/>
</dbReference>
<evidence type="ECO:0000256" key="1">
    <source>
        <dbReference type="SAM" id="MobiDB-lite"/>
    </source>
</evidence>
<name>A0ABU4BJF6_9NOCA</name>
<dbReference type="InterPro" id="IPR000160">
    <property type="entry name" value="GGDEF_dom"/>
</dbReference>
<dbReference type="PROSITE" id="PS50887">
    <property type="entry name" value="GGDEF"/>
    <property type="match status" value="1"/>
</dbReference>
<dbReference type="Pfam" id="PF00990">
    <property type="entry name" value="GGDEF"/>
    <property type="match status" value="1"/>
</dbReference>
<feature type="transmembrane region" description="Helical" evidence="2">
    <location>
        <begin position="63"/>
        <end position="82"/>
    </location>
</feature>
<dbReference type="EMBL" id="JAWLJX010000013">
    <property type="protein sequence ID" value="MDV6264359.1"/>
    <property type="molecule type" value="Genomic_DNA"/>
</dbReference>
<feature type="domain" description="GGDEF" evidence="3">
    <location>
        <begin position="234"/>
        <end position="365"/>
    </location>
</feature>
<feature type="transmembrane region" description="Helical" evidence="2">
    <location>
        <begin position="30"/>
        <end position="51"/>
    </location>
</feature>
<keyword evidence="2" id="KW-0812">Transmembrane</keyword>
<dbReference type="RefSeq" id="WP_317566411.1">
    <property type="nucleotide sequence ID" value="NZ_JAWLJX010000013.1"/>
</dbReference>
<accession>A0ABU4BJF6</accession>
<dbReference type="InterPro" id="IPR029787">
    <property type="entry name" value="Nucleotide_cyclase"/>
</dbReference>
<feature type="transmembrane region" description="Helical" evidence="2">
    <location>
        <begin position="94"/>
        <end position="112"/>
    </location>
</feature>
<proteinExistence type="predicted"/>
<dbReference type="InterPro" id="IPR050469">
    <property type="entry name" value="Diguanylate_Cyclase"/>
</dbReference>
<dbReference type="EC" id="2.7.7.65" evidence="4"/>
<keyword evidence="2" id="KW-0472">Membrane</keyword>
<keyword evidence="5" id="KW-1185">Reference proteome</keyword>
<feature type="transmembrane region" description="Helical" evidence="2">
    <location>
        <begin position="169"/>
        <end position="193"/>
    </location>
</feature>
<comment type="caution">
    <text evidence="4">The sequence shown here is derived from an EMBL/GenBank/DDBJ whole genome shotgun (WGS) entry which is preliminary data.</text>
</comment>
<dbReference type="Gene3D" id="3.30.70.270">
    <property type="match status" value="1"/>
</dbReference>
<reference evidence="4 5" key="1">
    <citation type="submission" date="2023-10" db="EMBL/GenBank/DDBJ databases">
        <title>Development of a sustainable strategy for remediation of hydrocarbon-contaminated territories based on the waste exchange concept.</title>
        <authorList>
            <person name="Krivoruchko A."/>
        </authorList>
    </citation>
    <scope>NUCLEOTIDE SEQUENCE [LARGE SCALE GENOMIC DNA]</scope>
    <source>
        <strain evidence="4 5">IEGM 1323</strain>
    </source>
</reference>
<gene>
    <name evidence="4" type="ORF">R3P96_23725</name>
</gene>
<dbReference type="PANTHER" id="PTHR45138">
    <property type="entry name" value="REGULATORY COMPONENTS OF SENSORY TRANSDUCTION SYSTEM"/>
    <property type="match status" value="1"/>
</dbReference>
<keyword evidence="2" id="KW-1133">Transmembrane helix</keyword>
<dbReference type="PANTHER" id="PTHR45138:SF9">
    <property type="entry name" value="DIGUANYLATE CYCLASE DGCM-RELATED"/>
    <property type="match status" value="1"/>
</dbReference>
<keyword evidence="4" id="KW-0548">Nucleotidyltransferase</keyword>
<dbReference type="CDD" id="cd01949">
    <property type="entry name" value="GGDEF"/>
    <property type="match status" value="1"/>
</dbReference>
<sequence>MGRHRESPARTTPIHIQAGAGTHDESPDPLLRTGVVVQTLLFGLVGIGTTFTQDGPTDGLGTVLTYAVCLSTIPVAWIMSKADYRMDLWSRRAPVNNWFVVYCELGVTAVTATYSDPLAALQGAMLLALVGAYAAHFARPEVIWLHVVWSIVYVLVLGALALARAPTDTVSIVLRVLVAVIVINGAVTLLSAYSRAVLKSSRVHLSDAMTDPLTGVLNRRGLEARAIGTSDGAVHPAILLIDIDHFKAVNDHHGHSAGDVALRLTAMRLTMSAGRQAVVARLGGDEFVVLVPDPTPTLGEFADRLRRAVHNVDDDIAITVSIGGSLPHTDRSTSQEVFDGTLAAADAALFDAKRNGRNRIALARPHIAESPDREF</sequence>
<feature type="transmembrane region" description="Helical" evidence="2">
    <location>
        <begin position="118"/>
        <end position="135"/>
    </location>
</feature>